<reference evidence="20 21" key="2">
    <citation type="journal article" date="2021" name="J. Hered.">
        <title>Feather Gene Expression Elucidates the Developmental Basis of Plumage Iridescence in African Starlings.</title>
        <authorList>
            <person name="Rubenstein D.R."/>
            <person name="Corvelo A."/>
            <person name="MacManes M.D."/>
            <person name="Maia R."/>
            <person name="Narzisi G."/>
            <person name="Rousaki A."/>
            <person name="Vandenabeele P."/>
            <person name="Shawkey M.D."/>
            <person name="Solomon J."/>
        </authorList>
    </citation>
    <scope>NUCLEOTIDE SEQUENCE [LARGE SCALE GENOMIC DNA]</scope>
    <source>
        <strain evidence="20">SS15</strain>
    </source>
</reference>
<dbReference type="AlphaFoldDB" id="A0A835P5B4"/>
<accession>A0A835P5B4</accession>
<proteinExistence type="predicted"/>
<keyword evidence="10 15" id="KW-0040">ANK repeat</keyword>
<dbReference type="PANTHER" id="PTHR10582">
    <property type="entry name" value="TRANSIENT RECEPTOR POTENTIAL ION CHANNEL PROTEIN"/>
    <property type="match status" value="1"/>
</dbReference>
<evidence type="ECO:0000256" key="13">
    <source>
        <dbReference type="ARBA" id="ARBA00023303"/>
    </source>
</evidence>
<evidence type="ECO:0000256" key="10">
    <source>
        <dbReference type="ARBA" id="ARBA00023043"/>
    </source>
</evidence>
<dbReference type="PANTHER" id="PTHR10582:SF4">
    <property type="entry name" value="TRANSIENT RECEPTOR POTENTIAL CATION CHANNEL SUBFAMILY V MEMBER 4"/>
    <property type="match status" value="1"/>
</dbReference>
<feature type="compositionally biased region" description="Low complexity" evidence="16">
    <location>
        <begin position="41"/>
        <end position="50"/>
    </location>
</feature>
<keyword evidence="7" id="KW-0677">Repeat</keyword>
<dbReference type="EMBL" id="JADDUC010000008">
    <property type="protein sequence ID" value="KAG0132417.1"/>
    <property type="molecule type" value="Genomic_DNA"/>
</dbReference>
<keyword evidence="8" id="KW-0106">Calcium</keyword>
<dbReference type="InterPro" id="IPR002110">
    <property type="entry name" value="Ankyrin_rpt"/>
</dbReference>
<keyword evidence="21" id="KW-1185">Reference proteome</keyword>
<feature type="transmembrane region" description="Helical" evidence="17">
    <location>
        <begin position="706"/>
        <end position="725"/>
    </location>
</feature>
<keyword evidence="9 17" id="KW-1133">Transmembrane helix</keyword>
<evidence type="ECO:0000256" key="2">
    <source>
        <dbReference type="ARBA" id="ARBA00022448"/>
    </source>
</evidence>
<evidence type="ECO:0000256" key="1">
    <source>
        <dbReference type="ARBA" id="ARBA00004651"/>
    </source>
</evidence>
<feature type="domain" description="Ion transport" evidence="18">
    <location>
        <begin position="755"/>
        <end position="872"/>
    </location>
</feature>
<dbReference type="InterPro" id="IPR005821">
    <property type="entry name" value="Ion_trans_dom"/>
</dbReference>
<evidence type="ECO:0000256" key="14">
    <source>
        <dbReference type="ARBA" id="ARBA00036634"/>
    </source>
</evidence>
<dbReference type="EMBL" id="JADDUC020000020">
    <property type="protein sequence ID" value="KAI1233062.1"/>
    <property type="molecule type" value="Genomic_DNA"/>
</dbReference>
<keyword evidence="13" id="KW-0407">Ion channel</keyword>
<sequence>MADTEDAPRDAGEGAGEDGSLPNESFPLSSLANLFESEDTPSPAEAARGPPGAGDGKQNLRMKFHGAFRKGAPKPMELLEATIYESPVVPAPKKAPMDSLFDYGTYRHHPSENKRWRRRIAEKQPPAAKGPAPDPPPVLKVFNRPILFDIVSRGSPAGLDGLLSFLLTHKKRLTDEEFREPSTGKTCLPKALLNLSGGKNDTIPILLDIAEKTGNMREFINSPFRDVYYRGGGRGATAVPPGHGGHCGGSGTRKRTWRGPGARRWLTGSGVTGQTALHIAIERRCKHYVELLVEKGADVHAQARGRFFQPKGEGGYFYFGEQRGLHPKVSPQRGRADRSPGVVPAGELPLSLAACTNQPHIVHYLTENGHKQADLRRQDSRGNTVLHALVAIADNTRENTKFVTKMYDLLLVKCAKLFPDTNLETLLNNDGLSPLMMAAKTGKIGIFQHIIRREITDEDARHLSRKFKDWAYGPVYSSLYDLSSLDTCGEEVSVLEILVYNSKIENRHEMLAVEPINELLRDKWRKFGAVSFYISVVSYLSAMIIFTLVAYYRPMEGPVSPHAGTAPALPHRGLCWVSVPGDGGAAQLCPLPTAALPLHQHCRLPAPGRGDHHPPHWNPLLLHKRQCGKAGVPPMGPLNSWGLQGCQPCHLLPRWPQTWGHCHSRPSNLCLSPTDQRPVHEEVPSFIYSVLVIVTAGLYLGGIEAYLAVMVFALVLGWMNALYFTRGLKLTGTYSIMIQKVWWGRGSCPSPGILFKDLFRFLLVYLLFMIGYASALVSLLNPCPSSESCSEKSNCTVPTYPSCRDSQTFSTFLLDLFKLTIGMGDLEMLESAKYPGVFIILLVTYIILTFVLLLNMLIALMGETVGQVSKESKHIWKLQWATTILDIERSFPVFLRKAFRSGEMVTVGKGTDGTPDRRWCFRASSILGGCQHALVCFALIWRQLALLVGAGAPAPPPGRSVQPLPCGSDLPHRVDEVNWSHWNQNLGIISEDPGKSDTYQYYGFSHTVGRLRRGERRAGGWEHPSGCCLQPLMSPRSRSGGLGSSHRLPALHISPQIGGRRWCHAWWS</sequence>
<dbReference type="Pfam" id="PF00520">
    <property type="entry name" value="Ion_trans"/>
    <property type="match status" value="1"/>
</dbReference>
<dbReference type="PROSITE" id="PS50297">
    <property type="entry name" value="ANK_REP_REGION"/>
    <property type="match status" value="1"/>
</dbReference>
<evidence type="ECO:0000256" key="7">
    <source>
        <dbReference type="ARBA" id="ARBA00022737"/>
    </source>
</evidence>
<dbReference type="FunFam" id="1.10.287.70:FF:000074">
    <property type="entry name" value="Transient receptor potential cation channel subfamily V member 1"/>
    <property type="match status" value="1"/>
</dbReference>
<dbReference type="PROSITE" id="PS50088">
    <property type="entry name" value="ANK_REPEAT"/>
    <property type="match status" value="1"/>
</dbReference>
<feature type="transmembrane region" description="Helical" evidence="17">
    <location>
        <begin position="683"/>
        <end position="700"/>
    </location>
</feature>
<dbReference type="Pfam" id="PF00023">
    <property type="entry name" value="Ank"/>
    <property type="match status" value="1"/>
</dbReference>
<dbReference type="PRINTS" id="PR01768">
    <property type="entry name" value="TRPVRECEPTOR"/>
</dbReference>
<evidence type="ECO:0000313" key="19">
    <source>
        <dbReference type="EMBL" id="KAG0132417.1"/>
    </source>
</evidence>
<protein>
    <recommendedName>
        <fullName evidence="18">Ion transport domain-containing protein</fullName>
    </recommendedName>
</protein>
<evidence type="ECO:0000256" key="11">
    <source>
        <dbReference type="ARBA" id="ARBA00023065"/>
    </source>
</evidence>
<feature type="region of interest" description="Disordered" evidence="16">
    <location>
        <begin position="1"/>
        <end position="62"/>
    </location>
</feature>
<dbReference type="GO" id="GO:0007231">
    <property type="term" value="P:osmosensory signaling pathway"/>
    <property type="evidence" value="ECO:0007669"/>
    <property type="project" value="TreeGrafter"/>
</dbReference>
<evidence type="ECO:0000256" key="15">
    <source>
        <dbReference type="PROSITE-ProRule" id="PRU00023"/>
    </source>
</evidence>
<evidence type="ECO:0000256" key="17">
    <source>
        <dbReference type="SAM" id="Phobius"/>
    </source>
</evidence>
<evidence type="ECO:0000256" key="12">
    <source>
        <dbReference type="ARBA" id="ARBA00023136"/>
    </source>
</evidence>
<reference evidence="20" key="3">
    <citation type="submission" date="2022-01" db="EMBL/GenBank/DDBJ databases">
        <authorList>
            <person name="Rubenstein D.R."/>
        </authorList>
    </citation>
    <scope>NUCLEOTIDE SEQUENCE</scope>
    <source>
        <strain evidence="20">SS15</strain>
        <tissue evidence="20">Liver</tissue>
    </source>
</reference>
<dbReference type="GO" id="GO:0007015">
    <property type="term" value="P:actin filament organization"/>
    <property type="evidence" value="ECO:0007669"/>
    <property type="project" value="TreeGrafter"/>
</dbReference>
<comment type="caution">
    <text evidence="19">The sequence shown here is derived from an EMBL/GenBank/DDBJ whole genome shotgun (WGS) entry which is preliminary data.</text>
</comment>
<feature type="compositionally biased region" description="Polar residues" evidence="16">
    <location>
        <begin position="22"/>
        <end position="32"/>
    </location>
</feature>
<dbReference type="GO" id="GO:0005929">
    <property type="term" value="C:cilium"/>
    <property type="evidence" value="ECO:0007669"/>
    <property type="project" value="TreeGrafter"/>
</dbReference>
<dbReference type="OrthoDB" id="533508at2759"/>
<evidence type="ECO:0000313" key="20">
    <source>
        <dbReference type="EMBL" id="KAI1233062.1"/>
    </source>
</evidence>
<feature type="transmembrane region" description="Helical" evidence="17">
    <location>
        <begin position="761"/>
        <end position="780"/>
    </location>
</feature>
<comment type="subcellular location">
    <subcellularLocation>
        <location evidence="1">Cell membrane</location>
        <topology evidence="1">Multi-pass membrane protein</topology>
    </subcellularLocation>
</comment>
<dbReference type="InterPro" id="IPR008348">
    <property type="entry name" value="TrpV4"/>
</dbReference>
<keyword evidence="4" id="KW-0109">Calcium transport</keyword>
<evidence type="ECO:0000256" key="3">
    <source>
        <dbReference type="ARBA" id="ARBA00022475"/>
    </source>
</evidence>
<dbReference type="InterPro" id="IPR008347">
    <property type="entry name" value="TrpV1-4"/>
</dbReference>
<dbReference type="Gene3D" id="1.25.40.20">
    <property type="entry name" value="Ankyrin repeat-containing domain"/>
    <property type="match status" value="1"/>
</dbReference>
<dbReference type="Proteomes" id="UP000618051">
    <property type="component" value="Unassembled WGS sequence"/>
</dbReference>
<comment type="catalytic activity">
    <reaction evidence="14">
        <text>Ca(2+)(in) = Ca(2+)(out)</text>
        <dbReference type="Rhea" id="RHEA:29671"/>
        <dbReference type="ChEBI" id="CHEBI:29108"/>
    </reaction>
</comment>
<evidence type="ECO:0000256" key="6">
    <source>
        <dbReference type="ARBA" id="ARBA00022692"/>
    </source>
</evidence>
<keyword evidence="11" id="KW-0406">Ion transport</keyword>
<evidence type="ECO:0000313" key="21">
    <source>
        <dbReference type="Proteomes" id="UP000618051"/>
    </source>
</evidence>
<keyword evidence="5" id="KW-0107">Calcium channel</keyword>
<dbReference type="InterPro" id="IPR036770">
    <property type="entry name" value="Ankyrin_rpt-contain_sf"/>
</dbReference>
<evidence type="ECO:0000256" key="9">
    <source>
        <dbReference type="ARBA" id="ARBA00022989"/>
    </source>
</evidence>
<dbReference type="GO" id="GO:0005262">
    <property type="term" value="F:calcium channel activity"/>
    <property type="evidence" value="ECO:0007669"/>
    <property type="project" value="UniProtKB-KW"/>
</dbReference>
<organism evidence="19">
    <name type="scientific">Lamprotornis superbus</name>
    <dbReference type="NCBI Taxonomy" id="245042"/>
    <lineage>
        <taxon>Eukaryota</taxon>
        <taxon>Metazoa</taxon>
        <taxon>Chordata</taxon>
        <taxon>Craniata</taxon>
        <taxon>Vertebrata</taxon>
        <taxon>Euteleostomi</taxon>
        <taxon>Archelosauria</taxon>
        <taxon>Archosauria</taxon>
        <taxon>Dinosauria</taxon>
        <taxon>Saurischia</taxon>
        <taxon>Theropoda</taxon>
        <taxon>Coelurosauria</taxon>
        <taxon>Aves</taxon>
        <taxon>Neognathae</taxon>
        <taxon>Neoaves</taxon>
        <taxon>Telluraves</taxon>
        <taxon>Australaves</taxon>
        <taxon>Passeriformes</taxon>
        <taxon>Sturnidae</taxon>
        <taxon>Lamprotornis</taxon>
    </lineage>
</organism>
<evidence type="ECO:0000259" key="18">
    <source>
        <dbReference type="Pfam" id="PF00520"/>
    </source>
</evidence>
<dbReference type="InterPro" id="IPR024862">
    <property type="entry name" value="TRPV"/>
</dbReference>
<keyword evidence="3" id="KW-1003">Cell membrane</keyword>
<evidence type="ECO:0000256" key="16">
    <source>
        <dbReference type="SAM" id="MobiDB-lite"/>
    </source>
</evidence>
<dbReference type="SMART" id="SM00248">
    <property type="entry name" value="ANK"/>
    <property type="match status" value="3"/>
</dbReference>
<evidence type="ECO:0000256" key="5">
    <source>
        <dbReference type="ARBA" id="ARBA00022673"/>
    </source>
</evidence>
<keyword evidence="2" id="KW-0813">Transport</keyword>
<dbReference type="GO" id="GO:0098703">
    <property type="term" value="P:calcium ion import across plasma membrane"/>
    <property type="evidence" value="ECO:0007669"/>
    <property type="project" value="TreeGrafter"/>
</dbReference>
<gene>
    <name evidence="20" type="ORF">IHE44_0006255</name>
    <name evidence="19" type="ORF">IHE44_013299</name>
</gene>
<feature type="transmembrane region" description="Helical" evidence="17">
    <location>
        <begin position="837"/>
        <end position="860"/>
    </location>
</feature>
<evidence type="ECO:0000256" key="8">
    <source>
        <dbReference type="ARBA" id="ARBA00022837"/>
    </source>
</evidence>
<dbReference type="Gene3D" id="1.10.287.70">
    <property type="match status" value="1"/>
</dbReference>
<keyword evidence="6 17" id="KW-0812">Transmembrane</keyword>
<evidence type="ECO:0000256" key="4">
    <source>
        <dbReference type="ARBA" id="ARBA00022568"/>
    </source>
</evidence>
<reference evidence="19" key="1">
    <citation type="submission" date="2020-10" db="EMBL/GenBank/DDBJ databases">
        <title>Feather gene expression reveals the developmental basis of iridescence in African starlings.</title>
        <authorList>
            <person name="Rubenstein D.R."/>
        </authorList>
    </citation>
    <scope>NUCLEOTIDE SEQUENCE</scope>
    <source>
        <strain evidence="19">SS15</strain>
        <tissue evidence="19">Liver</tissue>
    </source>
</reference>
<feature type="repeat" description="ANK" evidence="15">
    <location>
        <begin position="272"/>
        <end position="304"/>
    </location>
</feature>
<dbReference type="SUPFAM" id="SSF48403">
    <property type="entry name" value="Ankyrin repeat"/>
    <property type="match status" value="1"/>
</dbReference>
<dbReference type="GO" id="GO:0005886">
    <property type="term" value="C:plasma membrane"/>
    <property type="evidence" value="ECO:0007669"/>
    <property type="project" value="UniProtKB-SubCell"/>
</dbReference>
<feature type="transmembrane region" description="Helical" evidence="17">
    <location>
        <begin position="530"/>
        <end position="552"/>
    </location>
</feature>
<dbReference type="FunFam" id="1.25.40.20:FF:000431">
    <property type="entry name" value="Transient receptor potential cation channel subfamily V member 4"/>
    <property type="match status" value="1"/>
</dbReference>
<dbReference type="PRINTS" id="PR01769">
    <property type="entry name" value="VRL2RECEPTOR"/>
</dbReference>
<feature type="compositionally biased region" description="Basic and acidic residues" evidence="16">
    <location>
        <begin position="1"/>
        <end position="12"/>
    </location>
</feature>
<keyword evidence="12 17" id="KW-0472">Membrane</keyword>
<name>A0A835P5B4_9PASS</name>